<keyword evidence="2" id="KW-1133">Transmembrane helix</keyword>
<dbReference type="Gene3D" id="3.40.33.10">
    <property type="entry name" value="CAP"/>
    <property type="match status" value="1"/>
</dbReference>
<dbReference type="Pfam" id="PF00188">
    <property type="entry name" value="CAP"/>
    <property type="match status" value="1"/>
</dbReference>
<reference evidence="4" key="1">
    <citation type="submission" date="2022-06" db="EMBL/GenBank/DDBJ databases">
        <authorList>
            <consortium name="SYNGENTA / RWTH Aachen University"/>
        </authorList>
    </citation>
    <scope>NUCLEOTIDE SEQUENCE</scope>
</reference>
<dbReference type="EMBL" id="CALTRL010004515">
    <property type="protein sequence ID" value="CAH7683177.1"/>
    <property type="molecule type" value="Genomic_DNA"/>
</dbReference>
<comment type="caution">
    <text evidence="4">The sequence shown here is derived from an EMBL/GenBank/DDBJ whole genome shotgun (WGS) entry which is preliminary data.</text>
</comment>
<dbReference type="SUPFAM" id="SSF55797">
    <property type="entry name" value="PR-1-like"/>
    <property type="match status" value="1"/>
</dbReference>
<protein>
    <submittedName>
        <fullName evidence="4">Secreted protein</fullName>
    </submittedName>
</protein>
<keyword evidence="2" id="KW-0472">Membrane</keyword>
<feature type="transmembrane region" description="Helical" evidence="2">
    <location>
        <begin position="12"/>
        <end position="30"/>
    </location>
</feature>
<dbReference type="InterPro" id="IPR014044">
    <property type="entry name" value="CAP_dom"/>
</dbReference>
<dbReference type="InterPro" id="IPR001283">
    <property type="entry name" value="CRISP-related"/>
</dbReference>
<name>A0AAV0BAM2_PHAPC</name>
<organism evidence="4 5">
    <name type="scientific">Phakopsora pachyrhizi</name>
    <name type="common">Asian soybean rust disease fungus</name>
    <dbReference type="NCBI Taxonomy" id="170000"/>
    <lineage>
        <taxon>Eukaryota</taxon>
        <taxon>Fungi</taxon>
        <taxon>Dikarya</taxon>
        <taxon>Basidiomycota</taxon>
        <taxon>Pucciniomycotina</taxon>
        <taxon>Pucciniomycetes</taxon>
        <taxon>Pucciniales</taxon>
        <taxon>Phakopsoraceae</taxon>
        <taxon>Phakopsora</taxon>
    </lineage>
</organism>
<feature type="region of interest" description="Disordered" evidence="1">
    <location>
        <begin position="99"/>
        <end position="127"/>
    </location>
</feature>
<evidence type="ECO:0000259" key="3">
    <source>
        <dbReference type="SMART" id="SM00198"/>
    </source>
</evidence>
<dbReference type="PANTHER" id="PTHR10334">
    <property type="entry name" value="CYSTEINE-RICH SECRETORY PROTEIN-RELATED"/>
    <property type="match status" value="1"/>
</dbReference>
<evidence type="ECO:0000313" key="5">
    <source>
        <dbReference type="Proteomes" id="UP001153365"/>
    </source>
</evidence>
<feature type="compositionally biased region" description="Basic and acidic residues" evidence="1">
    <location>
        <begin position="99"/>
        <end position="108"/>
    </location>
</feature>
<sequence length="274" mass="31119">MNSHIGSKTIPHILLLPYFLILLTSIYHSVIGTSIESLVTAVDQKDVHEGINFMLDGSTHGARHELKVGEEDKNVTLKDHGQSHLLEIVRKLEKRYSSHTTTIEKTENFPKSSARSHHFKRSTPSSGEIRRWLRSHNKFRAQYSASPLVWDQNLADKANSETNTCVWRHSYNDIYGENIAAGQESIEEVVDEWVTGSEERRVYSPNNPTYSHFTQVVWGDTRRLGCAMTSCRNIRGSGLPQSPVKFWACEYYPPGNVDGQYRQNVKARYGGSPL</sequence>
<proteinExistence type="predicted"/>
<accession>A0AAV0BAM2</accession>
<dbReference type="AlphaFoldDB" id="A0AAV0BAM2"/>
<dbReference type="InterPro" id="IPR035940">
    <property type="entry name" value="CAP_sf"/>
</dbReference>
<keyword evidence="5" id="KW-1185">Reference proteome</keyword>
<evidence type="ECO:0000256" key="1">
    <source>
        <dbReference type="SAM" id="MobiDB-lite"/>
    </source>
</evidence>
<gene>
    <name evidence="4" type="ORF">PPACK8108_LOCUS16547</name>
</gene>
<dbReference type="PRINTS" id="PR00837">
    <property type="entry name" value="V5TPXLIKE"/>
</dbReference>
<keyword evidence="2" id="KW-0812">Transmembrane</keyword>
<evidence type="ECO:0000256" key="2">
    <source>
        <dbReference type="SAM" id="Phobius"/>
    </source>
</evidence>
<dbReference type="Proteomes" id="UP001153365">
    <property type="component" value="Unassembled WGS sequence"/>
</dbReference>
<dbReference type="SMART" id="SM00198">
    <property type="entry name" value="SCP"/>
    <property type="match status" value="1"/>
</dbReference>
<feature type="domain" description="SCP" evidence="3">
    <location>
        <begin position="127"/>
        <end position="259"/>
    </location>
</feature>
<evidence type="ECO:0000313" key="4">
    <source>
        <dbReference type="EMBL" id="CAH7683177.1"/>
    </source>
</evidence>